<dbReference type="Proteomes" id="UP001221757">
    <property type="component" value="Unassembled WGS sequence"/>
</dbReference>
<dbReference type="CDD" id="cd01389">
    <property type="entry name" value="HMG-box_ROX1-like"/>
    <property type="match status" value="1"/>
</dbReference>
<evidence type="ECO:0000256" key="4">
    <source>
        <dbReference type="SAM" id="MobiDB-lite"/>
    </source>
</evidence>
<feature type="region of interest" description="Disordered" evidence="4">
    <location>
        <begin position="140"/>
        <end position="167"/>
    </location>
</feature>
<protein>
    <recommendedName>
        <fullName evidence="5">HMG box domain-containing protein</fullName>
    </recommendedName>
</protein>
<keyword evidence="2 3" id="KW-0539">Nucleus</keyword>
<accession>A0AAD7CRX6</accession>
<name>A0AAD7CRX6_MYCRO</name>
<dbReference type="InterPro" id="IPR051356">
    <property type="entry name" value="SOX/SOX-like_TF"/>
</dbReference>
<dbReference type="Pfam" id="PF00505">
    <property type="entry name" value="HMG_box"/>
    <property type="match status" value="1"/>
</dbReference>
<evidence type="ECO:0000313" key="7">
    <source>
        <dbReference type="Proteomes" id="UP001221757"/>
    </source>
</evidence>
<feature type="region of interest" description="Disordered" evidence="4">
    <location>
        <begin position="1"/>
        <end position="25"/>
    </location>
</feature>
<evidence type="ECO:0000256" key="2">
    <source>
        <dbReference type="ARBA" id="ARBA00023242"/>
    </source>
</evidence>
<evidence type="ECO:0000256" key="3">
    <source>
        <dbReference type="PROSITE-ProRule" id="PRU00267"/>
    </source>
</evidence>
<dbReference type="GO" id="GO:0000978">
    <property type="term" value="F:RNA polymerase II cis-regulatory region sequence-specific DNA binding"/>
    <property type="evidence" value="ECO:0007669"/>
    <property type="project" value="TreeGrafter"/>
</dbReference>
<dbReference type="AlphaFoldDB" id="A0AAD7CRX6"/>
<dbReference type="SUPFAM" id="SSF47095">
    <property type="entry name" value="HMG-box"/>
    <property type="match status" value="1"/>
</dbReference>
<proteinExistence type="predicted"/>
<keyword evidence="7" id="KW-1185">Reference proteome</keyword>
<gene>
    <name evidence="6" type="ORF">B0H17DRAFT_1212361</name>
</gene>
<organism evidence="6 7">
    <name type="scientific">Mycena rosella</name>
    <name type="common">Pink bonnet</name>
    <name type="synonym">Agaricus rosellus</name>
    <dbReference type="NCBI Taxonomy" id="1033263"/>
    <lineage>
        <taxon>Eukaryota</taxon>
        <taxon>Fungi</taxon>
        <taxon>Dikarya</taxon>
        <taxon>Basidiomycota</taxon>
        <taxon>Agaricomycotina</taxon>
        <taxon>Agaricomycetes</taxon>
        <taxon>Agaricomycetidae</taxon>
        <taxon>Agaricales</taxon>
        <taxon>Marasmiineae</taxon>
        <taxon>Mycenaceae</taxon>
        <taxon>Mycena</taxon>
    </lineage>
</organism>
<dbReference type="PROSITE" id="PS50118">
    <property type="entry name" value="HMG_BOX_2"/>
    <property type="match status" value="1"/>
</dbReference>
<dbReference type="EMBL" id="JARKIE010000253">
    <property type="protein sequence ID" value="KAJ7661074.1"/>
    <property type="molecule type" value="Genomic_DNA"/>
</dbReference>
<dbReference type="PANTHER" id="PTHR45789:SF2">
    <property type="entry name" value="FI18025P1"/>
    <property type="match status" value="1"/>
</dbReference>
<evidence type="ECO:0000259" key="5">
    <source>
        <dbReference type="PROSITE" id="PS50118"/>
    </source>
</evidence>
<feature type="compositionally biased region" description="Polar residues" evidence="4">
    <location>
        <begin position="1"/>
        <end position="12"/>
    </location>
</feature>
<comment type="caution">
    <text evidence="6">The sequence shown here is derived from an EMBL/GenBank/DDBJ whole genome shotgun (WGS) entry which is preliminary data.</text>
</comment>
<feature type="compositionally biased region" description="Low complexity" evidence="4">
    <location>
        <begin position="250"/>
        <end position="261"/>
    </location>
</feature>
<dbReference type="GO" id="GO:0000981">
    <property type="term" value="F:DNA-binding transcription factor activity, RNA polymerase II-specific"/>
    <property type="evidence" value="ECO:0007669"/>
    <property type="project" value="TreeGrafter"/>
</dbReference>
<keyword evidence="1 3" id="KW-0238">DNA-binding</keyword>
<sequence>MPVIRTTGSESGETGDCYAPISRDGSLDGVDDSTLLLTHSTFMPPANFDAPEPSRKQRTRHSRKQPEGHIPRPPNAFILFRSSFIRSQRVSSEVETSHSTLSKIIGLTWQNLPEDERRVWHTKARAAGEEHRRKFPAYTFRPLHRRPPPSGADKDANAKRKVREHGLDDPARCEKIAELLVEGKHGEELHAAVQEFDKHRVSSVVARFETPLTATTYRRSSSAPAPDTEPPTAFLCSAPTNVPQRRRSSSSEPPCRSSVESIPPFPADHNCALETGAPSNFVSPWTLDPEPAYFDFAGFSFSPAGPPSPSTACDPLWLLPNALEQPPSSNFKFGVETQHGYPGDTNTNIGAFNIAQDWNYTMQDGQCGYDAPSYFAPFGYAAAQYQPYIAQPRPRQIDVDLSQLMAEYSLDA</sequence>
<dbReference type="InterPro" id="IPR036910">
    <property type="entry name" value="HMG_box_dom_sf"/>
</dbReference>
<feature type="compositionally biased region" description="Basic and acidic residues" evidence="4">
    <location>
        <begin position="152"/>
        <end position="167"/>
    </location>
</feature>
<dbReference type="SMART" id="SM00398">
    <property type="entry name" value="HMG"/>
    <property type="match status" value="1"/>
</dbReference>
<dbReference type="InterPro" id="IPR009071">
    <property type="entry name" value="HMG_box_dom"/>
</dbReference>
<feature type="region of interest" description="Disordered" evidence="4">
    <location>
        <begin position="216"/>
        <end position="261"/>
    </location>
</feature>
<dbReference type="GO" id="GO:0005634">
    <property type="term" value="C:nucleus"/>
    <property type="evidence" value="ECO:0007669"/>
    <property type="project" value="UniProtKB-UniRule"/>
</dbReference>
<feature type="region of interest" description="Disordered" evidence="4">
    <location>
        <begin position="41"/>
        <end position="75"/>
    </location>
</feature>
<feature type="domain" description="HMG box" evidence="5">
    <location>
        <begin position="70"/>
        <end position="139"/>
    </location>
</feature>
<evidence type="ECO:0000256" key="1">
    <source>
        <dbReference type="ARBA" id="ARBA00023125"/>
    </source>
</evidence>
<dbReference type="Gene3D" id="1.10.30.10">
    <property type="entry name" value="High mobility group box domain"/>
    <property type="match status" value="1"/>
</dbReference>
<reference evidence="6" key="1">
    <citation type="submission" date="2023-03" db="EMBL/GenBank/DDBJ databases">
        <title>Massive genome expansion in bonnet fungi (Mycena s.s.) driven by repeated elements and novel gene families across ecological guilds.</title>
        <authorList>
            <consortium name="Lawrence Berkeley National Laboratory"/>
            <person name="Harder C.B."/>
            <person name="Miyauchi S."/>
            <person name="Viragh M."/>
            <person name="Kuo A."/>
            <person name="Thoen E."/>
            <person name="Andreopoulos B."/>
            <person name="Lu D."/>
            <person name="Skrede I."/>
            <person name="Drula E."/>
            <person name="Henrissat B."/>
            <person name="Morin E."/>
            <person name="Kohler A."/>
            <person name="Barry K."/>
            <person name="LaButti K."/>
            <person name="Morin E."/>
            <person name="Salamov A."/>
            <person name="Lipzen A."/>
            <person name="Mereny Z."/>
            <person name="Hegedus B."/>
            <person name="Baldrian P."/>
            <person name="Stursova M."/>
            <person name="Weitz H."/>
            <person name="Taylor A."/>
            <person name="Grigoriev I.V."/>
            <person name="Nagy L.G."/>
            <person name="Martin F."/>
            <person name="Kauserud H."/>
        </authorList>
    </citation>
    <scope>NUCLEOTIDE SEQUENCE</scope>
    <source>
        <strain evidence="6">CBHHK067</strain>
    </source>
</reference>
<dbReference type="PANTHER" id="PTHR45789">
    <property type="entry name" value="FI18025P1"/>
    <property type="match status" value="1"/>
</dbReference>
<evidence type="ECO:0000313" key="6">
    <source>
        <dbReference type="EMBL" id="KAJ7661074.1"/>
    </source>
</evidence>
<feature type="DNA-binding region" description="HMG box" evidence="3">
    <location>
        <begin position="70"/>
        <end position="139"/>
    </location>
</feature>